<organism evidence="3 4">
    <name type="scientific">Sinanodonta woodiana</name>
    <name type="common">Chinese pond mussel</name>
    <name type="synonym">Anodonta woodiana</name>
    <dbReference type="NCBI Taxonomy" id="1069815"/>
    <lineage>
        <taxon>Eukaryota</taxon>
        <taxon>Metazoa</taxon>
        <taxon>Spiralia</taxon>
        <taxon>Lophotrochozoa</taxon>
        <taxon>Mollusca</taxon>
        <taxon>Bivalvia</taxon>
        <taxon>Autobranchia</taxon>
        <taxon>Heteroconchia</taxon>
        <taxon>Palaeoheterodonta</taxon>
        <taxon>Unionida</taxon>
        <taxon>Unionoidea</taxon>
        <taxon>Unionidae</taxon>
        <taxon>Unioninae</taxon>
        <taxon>Sinanodonta</taxon>
    </lineage>
</organism>
<gene>
    <name evidence="3" type="ORF">ACJMK2_013544</name>
</gene>
<sequence>MKSISAISRRFCVPERDGGVVHMIGDIIAPYIHCVGDTETEIERTDEREFCVIPRTLLEKFNEAEEVPIPTEELGLFLKFQNDIGTILYFNIEVLKDKIVLVPQWMIDALKSLITAKKFVLKKALAVADKWDMFNKSGTLSLELIDAIWTKENYPDLHDNKEHILLLMEHLNIIARPRCFSEDGSEIK</sequence>
<dbReference type="InterPro" id="IPR032171">
    <property type="entry name" value="COR-A"/>
</dbReference>
<accession>A0ABD3UXT7</accession>
<dbReference type="AlphaFoldDB" id="A0ABD3UXT7"/>
<evidence type="ECO:0000259" key="2">
    <source>
        <dbReference type="Pfam" id="PF16095"/>
    </source>
</evidence>
<evidence type="ECO:0000256" key="1">
    <source>
        <dbReference type="ARBA" id="ARBA00022737"/>
    </source>
</evidence>
<protein>
    <recommendedName>
        <fullName evidence="2">COR domain-containing protein</fullName>
    </recommendedName>
</protein>
<keyword evidence="1" id="KW-0677">Repeat</keyword>
<dbReference type="Proteomes" id="UP001634394">
    <property type="component" value="Unassembled WGS sequence"/>
</dbReference>
<dbReference type="EMBL" id="JBJQND010000014">
    <property type="protein sequence ID" value="KAL3854270.1"/>
    <property type="molecule type" value="Genomic_DNA"/>
</dbReference>
<evidence type="ECO:0000313" key="3">
    <source>
        <dbReference type="EMBL" id="KAL3854270.1"/>
    </source>
</evidence>
<proteinExistence type="predicted"/>
<evidence type="ECO:0000313" key="4">
    <source>
        <dbReference type="Proteomes" id="UP001634394"/>
    </source>
</evidence>
<dbReference type="Pfam" id="PF16095">
    <property type="entry name" value="COR-A"/>
    <property type="match status" value="1"/>
</dbReference>
<feature type="domain" description="COR" evidence="2">
    <location>
        <begin position="69"/>
        <end position="174"/>
    </location>
</feature>
<name>A0ABD3UXT7_SINWO</name>
<comment type="caution">
    <text evidence="3">The sequence shown here is derived from an EMBL/GenBank/DDBJ whole genome shotgun (WGS) entry which is preliminary data.</text>
</comment>
<keyword evidence="4" id="KW-1185">Reference proteome</keyword>
<reference evidence="3 4" key="1">
    <citation type="submission" date="2024-11" db="EMBL/GenBank/DDBJ databases">
        <title>Chromosome-level genome assembly of the freshwater bivalve Anodonta woodiana.</title>
        <authorList>
            <person name="Chen X."/>
        </authorList>
    </citation>
    <scope>NUCLEOTIDE SEQUENCE [LARGE SCALE GENOMIC DNA]</scope>
    <source>
        <strain evidence="3">MN2024</strain>
        <tissue evidence="3">Gills</tissue>
    </source>
</reference>
<feature type="non-terminal residue" evidence="3">
    <location>
        <position position="188"/>
    </location>
</feature>